<evidence type="ECO:0000313" key="13">
    <source>
        <dbReference type="Proteomes" id="UP001488838"/>
    </source>
</evidence>
<feature type="region of interest" description="Disordered" evidence="11">
    <location>
        <begin position="1"/>
        <end position="89"/>
    </location>
</feature>
<evidence type="ECO:0000256" key="9">
    <source>
        <dbReference type="ARBA" id="ARBA00057529"/>
    </source>
</evidence>
<dbReference type="GO" id="GO:0000493">
    <property type="term" value="P:box H/ACA snoRNP assembly"/>
    <property type="evidence" value="ECO:0007669"/>
    <property type="project" value="InterPro"/>
</dbReference>
<evidence type="ECO:0000256" key="1">
    <source>
        <dbReference type="ARBA" id="ARBA00004123"/>
    </source>
</evidence>
<protein>
    <recommendedName>
        <fullName evidence="3">H/ACA ribonucleoprotein complex non-core subunit NAF1</fullName>
    </recommendedName>
</protein>
<evidence type="ECO:0000256" key="11">
    <source>
        <dbReference type="SAM" id="MobiDB-lite"/>
    </source>
</evidence>
<comment type="similarity">
    <text evidence="2">Belongs to the NAF1 family.</text>
</comment>
<evidence type="ECO:0000256" key="7">
    <source>
        <dbReference type="ARBA" id="ARBA00022884"/>
    </source>
</evidence>
<dbReference type="PANTHER" id="PTHR31633">
    <property type="entry name" value="H/ACA RIBONUCLEOPROTEIN COMPLEX NON-CORE SUBUNIT NAF1"/>
    <property type="match status" value="1"/>
</dbReference>
<evidence type="ECO:0000256" key="2">
    <source>
        <dbReference type="ARBA" id="ARBA00009801"/>
    </source>
</evidence>
<dbReference type="Proteomes" id="UP001488838">
    <property type="component" value="Unassembled WGS sequence"/>
</dbReference>
<comment type="subunit">
    <text evidence="10">During assembly of the complex, component of the small nucleolar ribonucleoprotein particles containing H/ACA-type snoRNAs (H/ACA snoRNPs) which contains NOLA2/NHP2, NOLA3/NOP10, NAF1 and DKC1/NOLA4. Interacts directly with DKC1/NOLA4.</text>
</comment>
<accession>A0AAW0H1N3</accession>
<dbReference type="GO" id="GO:0001522">
    <property type="term" value="P:pseudouridine synthesis"/>
    <property type="evidence" value="ECO:0007669"/>
    <property type="project" value="InterPro"/>
</dbReference>
<feature type="region of interest" description="Disordered" evidence="11">
    <location>
        <begin position="252"/>
        <end position="300"/>
    </location>
</feature>
<organism evidence="12 13">
    <name type="scientific">Myodes glareolus</name>
    <name type="common">Bank vole</name>
    <name type="synonym">Clethrionomys glareolus</name>
    <dbReference type="NCBI Taxonomy" id="447135"/>
    <lineage>
        <taxon>Eukaryota</taxon>
        <taxon>Metazoa</taxon>
        <taxon>Chordata</taxon>
        <taxon>Craniata</taxon>
        <taxon>Vertebrata</taxon>
        <taxon>Euteleostomi</taxon>
        <taxon>Mammalia</taxon>
        <taxon>Eutheria</taxon>
        <taxon>Euarchontoglires</taxon>
        <taxon>Glires</taxon>
        <taxon>Rodentia</taxon>
        <taxon>Myomorpha</taxon>
        <taxon>Muroidea</taxon>
        <taxon>Cricetidae</taxon>
        <taxon>Arvicolinae</taxon>
        <taxon>Myodes</taxon>
    </lineage>
</organism>
<evidence type="ECO:0000256" key="3">
    <source>
        <dbReference type="ARBA" id="ARBA00021438"/>
    </source>
</evidence>
<comment type="subcellular location">
    <subcellularLocation>
        <location evidence="1">Nucleus</location>
    </subcellularLocation>
</comment>
<keyword evidence="5" id="KW-0698">rRNA processing</keyword>
<dbReference type="InterPro" id="IPR038664">
    <property type="entry name" value="Gar1/Naf1_Cbf5-bd_sf"/>
</dbReference>
<feature type="compositionally biased region" description="Low complexity" evidence="11">
    <location>
        <begin position="10"/>
        <end position="27"/>
    </location>
</feature>
<comment type="function">
    <text evidence="9">RNA-binding protein required for the maturation of box H/ACA snoRNPs complex and ribosome biogenesis. During assembly of the H/ACA snoRNPs complex, it associates with the complex and disappears during maturation of the complex and is replaced by NOLA1/GAR1 to yield mature H/ACA snoRNPs complex. Probably competes with NOLA1/GAR1 for binding with DKC1/NOLA4.</text>
</comment>
<feature type="compositionally biased region" description="Basic residues" evidence="11">
    <location>
        <begin position="28"/>
        <end position="59"/>
    </location>
</feature>
<proteinExistence type="inferred from homology"/>
<feature type="region of interest" description="Disordered" evidence="11">
    <location>
        <begin position="314"/>
        <end position="347"/>
    </location>
</feature>
<dbReference type="GO" id="GO:0005634">
    <property type="term" value="C:nucleus"/>
    <property type="evidence" value="ECO:0007669"/>
    <property type="project" value="UniProtKB-SubCell"/>
</dbReference>
<keyword evidence="8" id="KW-0539">Nucleus</keyword>
<gene>
    <name evidence="12" type="ORF">U0070_005438</name>
</gene>
<dbReference type="EMBL" id="JBBHLL010002091">
    <property type="protein sequence ID" value="KAK7795569.1"/>
    <property type="molecule type" value="Genomic_DNA"/>
</dbReference>
<keyword evidence="7" id="KW-0694">RNA-binding</keyword>
<comment type="caution">
    <text evidence="12">The sequence shown here is derived from an EMBL/GenBank/DDBJ whole genome shotgun (WGS) entry which is preliminary data.</text>
</comment>
<evidence type="ECO:0000256" key="8">
    <source>
        <dbReference type="ARBA" id="ARBA00023242"/>
    </source>
</evidence>
<evidence type="ECO:0000256" key="4">
    <source>
        <dbReference type="ARBA" id="ARBA00022517"/>
    </source>
</evidence>
<dbReference type="FunFam" id="2.40.10.230:FF:000002">
    <property type="entry name" value="H/ACA ribonucleoprotein complex non-core subunit NAF1"/>
    <property type="match status" value="1"/>
</dbReference>
<dbReference type="Pfam" id="PF04410">
    <property type="entry name" value="Gar1"/>
    <property type="match status" value="1"/>
</dbReference>
<sequence>EEARTEPLRWWRPPSSCRRSSSAALARGPRRRCHLRSPRKPSRWSRPRWQRSSRQPQRRRLSEACVTGPDSAEPLPALQASESSDSDSERIRIVQVPPLHPQLHLLPVSLPVSLPPVLSDGEEDVQVEKESKNFPELPSVEEVTVILPEDIELKPLGNVSSITEQLVIIESLTNMPPVNEDTVIFKSDRQAAGKVFEIFGPVAHPFYGLRFNSSNHIGNKGIKIKDTMYFAPSMKDFTQYIFLEKLKQDRGSDASWKNDQKPPPEALDFSDDEKEKEGKQRKKSQIQGQKKLKSELNESGEDFGEVHQNWNAYGSPSEYSRGYHNREFTRGFPRGRYSRGNHSRPPPQQLYNSDQMASQETLGFPPQRQDNPVMPHYPFPPPMFDMHNFSLPPPPPLPPPSVSMGWTGPNMASHPLLNLPYFLPPPLPLLPPPPPSPGEGKRNWAFLFVLHSTGSSGLLGRSVKEQAGRSL</sequence>
<dbReference type="PANTHER" id="PTHR31633:SF1">
    <property type="entry name" value="H_ACA RIBONUCLEOPROTEIN COMPLEX NON-CORE SUBUNIT NAF1"/>
    <property type="match status" value="1"/>
</dbReference>
<dbReference type="AlphaFoldDB" id="A0AAW0H1N3"/>
<evidence type="ECO:0000313" key="12">
    <source>
        <dbReference type="EMBL" id="KAK7795569.1"/>
    </source>
</evidence>
<keyword evidence="13" id="KW-1185">Reference proteome</keyword>
<feature type="compositionally biased region" description="Basic and acidic residues" evidence="11">
    <location>
        <begin position="252"/>
        <end position="262"/>
    </location>
</feature>
<evidence type="ECO:0000256" key="5">
    <source>
        <dbReference type="ARBA" id="ARBA00022552"/>
    </source>
</evidence>
<dbReference type="GO" id="GO:0043489">
    <property type="term" value="P:RNA stabilization"/>
    <property type="evidence" value="ECO:0007669"/>
    <property type="project" value="UniProtKB-ARBA"/>
</dbReference>
<dbReference type="InterPro" id="IPR007504">
    <property type="entry name" value="H/ACA_rnp_Gar1/Naf1"/>
</dbReference>
<dbReference type="InterPro" id="IPR009000">
    <property type="entry name" value="Transl_B-barrel_sf"/>
</dbReference>
<dbReference type="Gene3D" id="2.40.10.230">
    <property type="entry name" value="Probable tRNA pseudouridine synthase domain"/>
    <property type="match status" value="1"/>
</dbReference>
<name>A0AAW0H1N3_MYOGA</name>
<evidence type="ECO:0000256" key="10">
    <source>
        <dbReference type="ARBA" id="ARBA00063185"/>
    </source>
</evidence>
<dbReference type="GO" id="GO:0003723">
    <property type="term" value="F:RNA binding"/>
    <property type="evidence" value="ECO:0007669"/>
    <property type="project" value="UniProtKB-KW"/>
</dbReference>
<keyword evidence="6" id="KW-0597">Phosphoprotein</keyword>
<feature type="non-terminal residue" evidence="12">
    <location>
        <position position="1"/>
    </location>
</feature>
<dbReference type="GO" id="GO:0006364">
    <property type="term" value="P:rRNA processing"/>
    <property type="evidence" value="ECO:0007669"/>
    <property type="project" value="UniProtKB-KW"/>
</dbReference>
<evidence type="ECO:0000256" key="6">
    <source>
        <dbReference type="ARBA" id="ARBA00022553"/>
    </source>
</evidence>
<dbReference type="SUPFAM" id="SSF50447">
    <property type="entry name" value="Translation proteins"/>
    <property type="match status" value="1"/>
</dbReference>
<dbReference type="InterPro" id="IPR040309">
    <property type="entry name" value="Naf1"/>
</dbReference>
<reference evidence="12 13" key="1">
    <citation type="journal article" date="2023" name="bioRxiv">
        <title>Conserved and derived expression patterns and positive selection on dental genes reveal complex evolutionary context of ever-growing rodent molars.</title>
        <authorList>
            <person name="Calamari Z.T."/>
            <person name="Song A."/>
            <person name="Cohen E."/>
            <person name="Akter M."/>
            <person name="Roy R.D."/>
            <person name="Hallikas O."/>
            <person name="Christensen M.M."/>
            <person name="Li P."/>
            <person name="Marangoni P."/>
            <person name="Jernvall J."/>
            <person name="Klein O.D."/>
        </authorList>
    </citation>
    <scope>NUCLEOTIDE SEQUENCE [LARGE SCALE GENOMIC DNA]</scope>
    <source>
        <strain evidence="12">V071</strain>
    </source>
</reference>
<dbReference type="GO" id="GO:0005732">
    <property type="term" value="C:sno(s)RNA-containing ribonucleoprotein complex"/>
    <property type="evidence" value="ECO:0007669"/>
    <property type="project" value="InterPro"/>
</dbReference>
<keyword evidence="4" id="KW-0690">Ribosome biogenesis</keyword>